<proteinExistence type="predicted"/>
<keyword evidence="6" id="KW-0175">Coiled coil</keyword>
<organism evidence="9 10">
    <name type="scientific">Steroidobacter gossypii</name>
    <dbReference type="NCBI Taxonomy" id="2805490"/>
    <lineage>
        <taxon>Bacteria</taxon>
        <taxon>Pseudomonadati</taxon>
        <taxon>Pseudomonadota</taxon>
        <taxon>Gammaproteobacteria</taxon>
        <taxon>Steroidobacterales</taxon>
        <taxon>Steroidobacteraceae</taxon>
        <taxon>Steroidobacter</taxon>
    </lineage>
</organism>
<feature type="domain" description="Histidine kinase" evidence="8">
    <location>
        <begin position="268"/>
        <end position="484"/>
    </location>
</feature>
<dbReference type="Pfam" id="PF02518">
    <property type="entry name" value="HATPase_c"/>
    <property type="match status" value="1"/>
</dbReference>
<keyword evidence="5" id="KW-0418">Kinase</keyword>
<dbReference type="EC" id="2.7.13.3" evidence="2"/>
<evidence type="ECO:0000256" key="6">
    <source>
        <dbReference type="SAM" id="Coils"/>
    </source>
</evidence>
<feature type="transmembrane region" description="Helical" evidence="7">
    <location>
        <begin position="148"/>
        <end position="167"/>
    </location>
</feature>
<dbReference type="Pfam" id="PF00512">
    <property type="entry name" value="HisKA"/>
    <property type="match status" value="1"/>
</dbReference>
<dbReference type="InterPro" id="IPR036890">
    <property type="entry name" value="HATPase_C_sf"/>
</dbReference>
<dbReference type="InterPro" id="IPR005467">
    <property type="entry name" value="His_kinase_dom"/>
</dbReference>
<evidence type="ECO:0000256" key="1">
    <source>
        <dbReference type="ARBA" id="ARBA00000085"/>
    </source>
</evidence>
<dbReference type="PROSITE" id="PS50109">
    <property type="entry name" value="HIS_KIN"/>
    <property type="match status" value="1"/>
</dbReference>
<feature type="transmembrane region" description="Helical" evidence="7">
    <location>
        <begin position="96"/>
        <end position="117"/>
    </location>
</feature>
<dbReference type="InterPro" id="IPR004358">
    <property type="entry name" value="Sig_transdc_His_kin-like_C"/>
</dbReference>
<keyword evidence="7" id="KW-0812">Transmembrane</keyword>
<dbReference type="PRINTS" id="PR00344">
    <property type="entry name" value="BCTRLSENSOR"/>
</dbReference>
<dbReference type="SUPFAM" id="SSF47384">
    <property type="entry name" value="Homodimeric domain of signal transducing histidine kinase"/>
    <property type="match status" value="1"/>
</dbReference>
<dbReference type="InterPro" id="IPR003661">
    <property type="entry name" value="HisK_dim/P_dom"/>
</dbReference>
<dbReference type="PANTHER" id="PTHR42878:SF15">
    <property type="entry name" value="BACTERIOPHYTOCHROME"/>
    <property type="match status" value="1"/>
</dbReference>
<dbReference type="CDD" id="cd00082">
    <property type="entry name" value="HisKA"/>
    <property type="match status" value="1"/>
</dbReference>
<evidence type="ECO:0000256" key="5">
    <source>
        <dbReference type="ARBA" id="ARBA00022777"/>
    </source>
</evidence>
<evidence type="ECO:0000256" key="7">
    <source>
        <dbReference type="SAM" id="Phobius"/>
    </source>
</evidence>
<dbReference type="SMART" id="SM00387">
    <property type="entry name" value="HATPase_c"/>
    <property type="match status" value="1"/>
</dbReference>
<dbReference type="InterPro" id="IPR003594">
    <property type="entry name" value="HATPase_dom"/>
</dbReference>
<keyword evidence="3" id="KW-0597">Phosphoprotein</keyword>
<keyword evidence="4" id="KW-0808">Transferase</keyword>
<feature type="transmembrane region" description="Helical" evidence="7">
    <location>
        <begin position="173"/>
        <end position="191"/>
    </location>
</feature>
<feature type="coiled-coil region" evidence="6">
    <location>
        <begin position="203"/>
        <end position="261"/>
    </location>
</feature>
<dbReference type="Gene3D" id="1.10.287.130">
    <property type="match status" value="1"/>
</dbReference>
<evidence type="ECO:0000313" key="10">
    <source>
        <dbReference type="Proteomes" id="UP000661077"/>
    </source>
</evidence>
<keyword evidence="10" id="KW-1185">Reference proteome</keyword>
<accession>A0ABS1X6E7</accession>
<name>A0ABS1X6E7_9GAMM</name>
<gene>
    <name evidence="9" type="ORF">JM946_28995</name>
</gene>
<comment type="caution">
    <text evidence="9">The sequence shown here is derived from an EMBL/GenBank/DDBJ whole genome shotgun (WGS) entry which is preliminary data.</text>
</comment>
<dbReference type="InterPro" id="IPR050351">
    <property type="entry name" value="BphY/WalK/GraS-like"/>
</dbReference>
<keyword evidence="7" id="KW-1133">Transmembrane helix</keyword>
<reference evidence="9 10" key="1">
    <citation type="journal article" date="2021" name="Int. J. Syst. Evol. Microbiol.">
        <title>Steroidobacter gossypii sp. nov., isolated from soil of cotton cropping field.</title>
        <authorList>
            <person name="Huang R."/>
            <person name="Yang S."/>
            <person name="Zhen C."/>
            <person name="Liu W."/>
        </authorList>
    </citation>
    <scope>NUCLEOTIDE SEQUENCE [LARGE SCALE GENOMIC DNA]</scope>
    <source>
        <strain evidence="9 10">S1-65</strain>
    </source>
</reference>
<feature type="transmembrane region" description="Helical" evidence="7">
    <location>
        <begin position="28"/>
        <end position="49"/>
    </location>
</feature>
<dbReference type="RefSeq" id="WP_218043184.1">
    <property type="nucleotide sequence ID" value="NZ_JAEVLS010000010.1"/>
</dbReference>
<sequence>MTEAVNIEQREAHREHIEARVLSEQVALMCRLTTSPLTASVVIGAMMAWLTAPDYGWTASLTWYIALLLVLLLRWRIAAGYLRKPRDLAETKRWRAAMLGGAILGGSVWSIAGSFLLPQDPTREIVMSVFFIGCTASGMGSQAPVRHAYACLLIPFATPYIVTQLLLGGDRVVVALAFMLYIPVMLVIAGRQTKSFERQIRLAIENESLAEQLRQERDRANQARLELEVQLEEQKRSTQRIRDLNTELERQAHELRTANGDLEGFSYSVSHDLRAPLRAIDGFSQLLMDDKNQSISAETRHHLQRIRANVSHMATLIDDLLEFARCGRQSLDLGRLDMEQLARNAAEEARSASLNEAKTPIIEIGSLPLARGDEALIRQVWINLLDNAVKYTSKVESPHIIVTGREEAERLVYEIRDNGVGFDSAFSSNLFGVFRRLHGAREYPGSGVGLAIVQRIVTRHGGEVWAHAEPNKGATFSFSLPKPVLRAVG</sequence>
<evidence type="ECO:0000256" key="3">
    <source>
        <dbReference type="ARBA" id="ARBA00022553"/>
    </source>
</evidence>
<dbReference type="SUPFAM" id="SSF55874">
    <property type="entry name" value="ATPase domain of HSP90 chaperone/DNA topoisomerase II/histidine kinase"/>
    <property type="match status" value="1"/>
</dbReference>
<dbReference type="InterPro" id="IPR036097">
    <property type="entry name" value="HisK_dim/P_sf"/>
</dbReference>
<dbReference type="EMBL" id="JAEVLS010000010">
    <property type="protein sequence ID" value="MBM0108788.1"/>
    <property type="molecule type" value="Genomic_DNA"/>
</dbReference>
<keyword evidence="7" id="KW-0472">Membrane</keyword>
<feature type="transmembrane region" description="Helical" evidence="7">
    <location>
        <begin position="55"/>
        <end position="75"/>
    </location>
</feature>
<evidence type="ECO:0000313" key="9">
    <source>
        <dbReference type="EMBL" id="MBM0108788.1"/>
    </source>
</evidence>
<dbReference type="SMART" id="SM00388">
    <property type="entry name" value="HisKA"/>
    <property type="match status" value="1"/>
</dbReference>
<protein>
    <recommendedName>
        <fullName evidence="2">histidine kinase</fullName>
        <ecNumber evidence="2">2.7.13.3</ecNumber>
    </recommendedName>
</protein>
<evidence type="ECO:0000256" key="2">
    <source>
        <dbReference type="ARBA" id="ARBA00012438"/>
    </source>
</evidence>
<dbReference type="Proteomes" id="UP000661077">
    <property type="component" value="Unassembled WGS sequence"/>
</dbReference>
<evidence type="ECO:0000259" key="8">
    <source>
        <dbReference type="PROSITE" id="PS50109"/>
    </source>
</evidence>
<dbReference type="Gene3D" id="3.30.565.10">
    <property type="entry name" value="Histidine kinase-like ATPase, C-terminal domain"/>
    <property type="match status" value="1"/>
</dbReference>
<dbReference type="PANTHER" id="PTHR42878">
    <property type="entry name" value="TWO-COMPONENT HISTIDINE KINASE"/>
    <property type="match status" value="1"/>
</dbReference>
<evidence type="ECO:0000256" key="4">
    <source>
        <dbReference type="ARBA" id="ARBA00022679"/>
    </source>
</evidence>
<comment type="catalytic activity">
    <reaction evidence="1">
        <text>ATP + protein L-histidine = ADP + protein N-phospho-L-histidine.</text>
        <dbReference type="EC" id="2.7.13.3"/>
    </reaction>
</comment>